<keyword evidence="6" id="KW-0249">Electron transport</keyword>
<keyword evidence="5" id="KW-0472">Membrane</keyword>
<evidence type="ECO:0000259" key="7">
    <source>
        <dbReference type="PROSITE" id="PS50855"/>
    </source>
</evidence>
<protein>
    <submittedName>
        <fullName evidence="8">Cytochrome C oxidase subunit I</fullName>
    </submittedName>
</protein>
<dbReference type="PRINTS" id="PR01165">
    <property type="entry name" value="CYCOXIDASEI"/>
</dbReference>
<dbReference type="GO" id="GO:0022904">
    <property type="term" value="P:respiratory electron transport chain"/>
    <property type="evidence" value="ECO:0007669"/>
    <property type="project" value="TreeGrafter"/>
</dbReference>
<evidence type="ECO:0000256" key="4">
    <source>
        <dbReference type="ARBA" id="ARBA00022989"/>
    </source>
</evidence>
<dbReference type="GO" id="GO:0016020">
    <property type="term" value="C:membrane"/>
    <property type="evidence" value="ECO:0007669"/>
    <property type="project" value="UniProtKB-SubCell"/>
</dbReference>
<dbReference type="Proteomes" id="UP000075635">
    <property type="component" value="Unassembled WGS sequence"/>
</dbReference>
<proteinExistence type="inferred from homology"/>
<dbReference type="InterPro" id="IPR023615">
    <property type="entry name" value="Cyt_c_Oxase_su1_BS"/>
</dbReference>
<name>A0A150SGR0_SORCE</name>
<dbReference type="SUPFAM" id="SSF81442">
    <property type="entry name" value="Cytochrome c oxidase subunit I-like"/>
    <property type="match status" value="1"/>
</dbReference>
<sequence>MIAHEVEGTAPAHGAHGAHERDYLRADAGVRSWLLTTDHKRIALMFYAIIVPMLLLGGAFALVLRTELLTPGPTVIDASTYNRMFTLHGVVMVWLFMIPSIPNIFGNFVLPIMIGAKDLAFPRLNLASLYVYALGAVVTLAAAVAGGADTGWTFYPPYSTVTPAAVMPVVIGIFILGVSSIMTAVNFIATTHTMRARGLGWGRLPLFTWSIYSTSIIMLLATPVLGLTILLVGLDNVYHFGIFDPALGGDPVLFQHLFWFYSHPAVYIMVLPALGVISEVVCTFSQRQPASYWAIALSSLGIALIGFAGWGHHMFVAGMSELDAGIFGAFSMFIAMFSAIKVFTWVATLQRGAIHFNTPMLYFFWFLFLFVFGGMTGVAVATQSLDVHWHDTYFVVAHFHFIMVGGTVTAFLAAAHYWFPKMFGRMYSESMGLLTSFGVFAGFILTFLPQFLLGNAGMPRRYYSYPEQYQWLNVLSTGGAYLLSGALLLTLVNLLIALRWGARAPANPWRSRSYEWLTAPIPTKHNFTETPIIERGPYDYHLTEEEAHARISAAAD</sequence>
<keyword evidence="3 6" id="KW-0812">Transmembrane</keyword>
<dbReference type="Gene3D" id="1.20.210.10">
    <property type="entry name" value="Cytochrome c oxidase-like, subunit I domain"/>
    <property type="match status" value="1"/>
</dbReference>
<evidence type="ECO:0000313" key="8">
    <source>
        <dbReference type="EMBL" id="KYF91626.1"/>
    </source>
</evidence>
<dbReference type="PANTHER" id="PTHR10422:SF18">
    <property type="entry name" value="CYTOCHROME C OXIDASE SUBUNIT 1"/>
    <property type="match status" value="1"/>
</dbReference>
<reference evidence="8 9" key="1">
    <citation type="submission" date="2014-02" db="EMBL/GenBank/DDBJ databases">
        <title>The small core and large imbalanced accessory genome model reveals a collaborative survival strategy of Sorangium cellulosum strains in nature.</title>
        <authorList>
            <person name="Han K."/>
            <person name="Peng R."/>
            <person name="Blom J."/>
            <person name="Li Y.-Z."/>
        </authorList>
    </citation>
    <scope>NUCLEOTIDE SEQUENCE [LARGE SCALE GENOMIC DNA]</scope>
    <source>
        <strain evidence="8 9">So0011-07</strain>
    </source>
</reference>
<keyword evidence="6" id="KW-0479">Metal-binding</keyword>
<evidence type="ECO:0000256" key="1">
    <source>
        <dbReference type="ARBA" id="ARBA00004141"/>
    </source>
</evidence>
<gene>
    <name evidence="8" type="ORF">BE17_36100</name>
</gene>
<dbReference type="AlphaFoldDB" id="A0A150SGR0"/>
<comment type="similarity">
    <text evidence="6">Belongs to the heme-copper respiratory oxidase family.</text>
</comment>
<dbReference type="GO" id="GO:0020037">
    <property type="term" value="F:heme binding"/>
    <property type="evidence" value="ECO:0007669"/>
    <property type="project" value="InterPro"/>
</dbReference>
<dbReference type="GO" id="GO:0009060">
    <property type="term" value="P:aerobic respiration"/>
    <property type="evidence" value="ECO:0007669"/>
    <property type="project" value="InterPro"/>
</dbReference>
<dbReference type="InterPro" id="IPR036927">
    <property type="entry name" value="Cyt_c_oxase-like_su1_sf"/>
</dbReference>
<evidence type="ECO:0000313" key="9">
    <source>
        <dbReference type="Proteomes" id="UP000075635"/>
    </source>
</evidence>
<comment type="caution">
    <text evidence="8">The sequence shown here is derived from an EMBL/GenBank/DDBJ whole genome shotgun (WGS) entry which is preliminary data.</text>
</comment>
<dbReference type="PANTHER" id="PTHR10422">
    <property type="entry name" value="CYTOCHROME C OXIDASE SUBUNIT 1"/>
    <property type="match status" value="1"/>
</dbReference>
<evidence type="ECO:0000256" key="5">
    <source>
        <dbReference type="ARBA" id="ARBA00023136"/>
    </source>
</evidence>
<dbReference type="PROSITE" id="PS50855">
    <property type="entry name" value="COX1"/>
    <property type="match status" value="1"/>
</dbReference>
<evidence type="ECO:0000256" key="6">
    <source>
        <dbReference type="RuleBase" id="RU000370"/>
    </source>
</evidence>
<dbReference type="InterPro" id="IPR000883">
    <property type="entry name" value="Cyt_C_Oxase_1"/>
</dbReference>
<accession>A0A150SGR0</accession>
<keyword evidence="2 6" id="KW-0679">Respiratory chain</keyword>
<dbReference type="EMBL" id="JEMB01001000">
    <property type="protein sequence ID" value="KYF91626.1"/>
    <property type="molecule type" value="Genomic_DNA"/>
</dbReference>
<keyword evidence="6" id="KW-0813">Transport</keyword>
<evidence type="ECO:0000256" key="2">
    <source>
        <dbReference type="ARBA" id="ARBA00022660"/>
    </source>
</evidence>
<dbReference type="InterPro" id="IPR023616">
    <property type="entry name" value="Cyt_c_oxase-like_su1_dom"/>
</dbReference>
<dbReference type="Pfam" id="PF00115">
    <property type="entry name" value="COX1"/>
    <property type="match status" value="1"/>
</dbReference>
<comment type="subcellular location">
    <subcellularLocation>
        <location evidence="1">Membrane</location>
        <topology evidence="1">Multi-pass membrane protein</topology>
    </subcellularLocation>
</comment>
<evidence type="ECO:0000256" key="3">
    <source>
        <dbReference type="ARBA" id="ARBA00022692"/>
    </source>
</evidence>
<keyword evidence="6" id="KW-0408">Iron</keyword>
<dbReference type="PROSITE" id="PS00077">
    <property type="entry name" value="COX1_CUB"/>
    <property type="match status" value="1"/>
</dbReference>
<feature type="domain" description="Cytochrome oxidase subunit I profile" evidence="7">
    <location>
        <begin position="33"/>
        <end position="534"/>
    </location>
</feature>
<keyword evidence="6" id="KW-0349">Heme</keyword>
<organism evidence="8 9">
    <name type="scientific">Sorangium cellulosum</name>
    <name type="common">Polyangium cellulosum</name>
    <dbReference type="NCBI Taxonomy" id="56"/>
    <lineage>
        <taxon>Bacteria</taxon>
        <taxon>Pseudomonadati</taxon>
        <taxon>Myxococcota</taxon>
        <taxon>Polyangia</taxon>
        <taxon>Polyangiales</taxon>
        <taxon>Polyangiaceae</taxon>
        <taxon>Sorangium</taxon>
    </lineage>
</organism>
<keyword evidence="4" id="KW-1133">Transmembrane helix</keyword>
<dbReference type="GO" id="GO:0015990">
    <property type="term" value="P:electron transport coupled proton transport"/>
    <property type="evidence" value="ECO:0007669"/>
    <property type="project" value="TreeGrafter"/>
</dbReference>
<dbReference type="GO" id="GO:0004129">
    <property type="term" value="F:cytochrome-c oxidase activity"/>
    <property type="evidence" value="ECO:0007669"/>
    <property type="project" value="InterPro"/>
</dbReference>